<dbReference type="SUPFAM" id="SSF47413">
    <property type="entry name" value="lambda repressor-like DNA-binding domains"/>
    <property type="match status" value="1"/>
</dbReference>
<dbReference type="Proteomes" id="UP000095390">
    <property type="component" value="Unassembled WGS sequence"/>
</dbReference>
<dbReference type="EMBL" id="CYYC01000010">
    <property type="protein sequence ID" value="CUM92046.1"/>
    <property type="molecule type" value="Genomic_DNA"/>
</dbReference>
<gene>
    <name evidence="5" type="primary">purR_2</name>
    <name evidence="5" type="ORF">ERS852578_01087</name>
</gene>
<keyword evidence="1" id="KW-0805">Transcription regulation</keyword>
<dbReference type="OrthoDB" id="9775106at2"/>
<dbReference type="SUPFAM" id="SSF53822">
    <property type="entry name" value="Periplasmic binding protein-like I"/>
    <property type="match status" value="1"/>
</dbReference>
<dbReference type="RefSeq" id="WP_055182731.1">
    <property type="nucleotide sequence ID" value="NZ_CYYC01000010.1"/>
</dbReference>
<dbReference type="CDD" id="cd06267">
    <property type="entry name" value="PBP1_LacI_sugar_binding-like"/>
    <property type="match status" value="1"/>
</dbReference>
<evidence type="ECO:0000256" key="3">
    <source>
        <dbReference type="ARBA" id="ARBA00023163"/>
    </source>
</evidence>
<dbReference type="InterPro" id="IPR000843">
    <property type="entry name" value="HTH_LacI"/>
</dbReference>
<keyword evidence="2" id="KW-0238">DNA-binding</keyword>
<dbReference type="InterPro" id="IPR010982">
    <property type="entry name" value="Lambda_DNA-bd_dom_sf"/>
</dbReference>
<dbReference type="SMART" id="SM00354">
    <property type="entry name" value="HTH_LACI"/>
    <property type="match status" value="1"/>
</dbReference>
<name>A0A173SPZ3_9FIRM</name>
<protein>
    <submittedName>
        <fullName evidence="5">Purine nucleotide synthesis repressor</fullName>
    </submittedName>
</protein>
<dbReference type="PANTHER" id="PTHR30146">
    <property type="entry name" value="LACI-RELATED TRANSCRIPTIONAL REPRESSOR"/>
    <property type="match status" value="1"/>
</dbReference>
<dbReference type="Pfam" id="PF00532">
    <property type="entry name" value="Peripla_BP_1"/>
    <property type="match status" value="1"/>
</dbReference>
<dbReference type="InterPro" id="IPR028082">
    <property type="entry name" value="Peripla_BP_I"/>
</dbReference>
<evidence type="ECO:0000256" key="1">
    <source>
        <dbReference type="ARBA" id="ARBA00023015"/>
    </source>
</evidence>
<proteinExistence type="predicted"/>
<organism evidence="5 6">
    <name type="scientific">Anaerobutyricum hallii</name>
    <dbReference type="NCBI Taxonomy" id="39488"/>
    <lineage>
        <taxon>Bacteria</taxon>
        <taxon>Bacillati</taxon>
        <taxon>Bacillota</taxon>
        <taxon>Clostridia</taxon>
        <taxon>Lachnospirales</taxon>
        <taxon>Lachnospiraceae</taxon>
        <taxon>Anaerobutyricum</taxon>
    </lineage>
</organism>
<dbReference type="Gene3D" id="1.10.260.40">
    <property type="entry name" value="lambda repressor-like DNA-binding domains"/>
    <property type="match status" value="1"/>
</dbReference>
<evidence type="ECO:0000256" key="2">
    <source>
        <dbReference type="ARBA" id="ARBA00023125"/>
    </source>
</evidence>
<evidence type="ECO:0000259" key="4">
    <source>
        <dbReference type="PROSITE" id="PS50932"/>
    </source>
</evidence>
<reference evidence="5 6" key="1">
    <citation type="submission" date="2015-09" db="EMBL/GenBank/DDBJ databases">
        <authorList>
            <consortium name="Pathogen Informatics"/>
        </authorList>
    </citation>
    <scope>NUCLEOTIDE SEQUENCE [LARGE SCALE GENOMIC DNA]</scope>
    <source>
        <strain evidence="5 6">2789STDY5834966</strain>
    </source>
</reference>
<dbReference type="GO" id="GO:0003700">
    <property type="term" value="F:DNA-binding transcription factor activity"/>
    <property type="evidence" value="ECO:0007669"/>
    <property type="project" value="TreeGrafter"/>
</dbReference>
<dbReference type="Pfam" id="PF13377">
    <property type="entry name" value="Peripla_BP_3"/>
    <property type="match status" value="1"/>
</dbReference>
<dbReference type="InterPro" id="IPR046335">
    <property type="entry name" value="LacI/GalR-like_sensor"/>
</dbReference>
<accession>A0A173SPZ3</accession>
<dbReference type="InterPro" id="IPR001761">
    <property type="entry name" value="Peripla_BP/Lac1_sug-bd_dom"/>
</dbReference>
<dbReference type="GO" id="GO:0000976">
    <property type="term" value="F:transcription cis-regulatory region binding"/>
    <property type="evidence" value="ECO:0007669"/>
    <property type="project" value="TreeGrafter"/>
</dbReference>
<dbReference type="Gene3D" id="3.40.50.2300">
    <property type="match status" value="4"/>
</dbReference>
<keyword evidence="3" id="KW-0804">Transcription</keyword>
<feature type="domain" description="HTH lacI-type" evidence="4">
    <location>
        <begin position="7"/>
        <end position="63"/>
    </location>
</feature>
<sequence length="410" mass="46998">MNEKKRTTTRDIAKACFVSQSAVSMILSGRKDIHFAPETIERVKRTAKEMGYEYKARAKRKKTGTNDTIMIICPSLATQYYTTLIQFITQEAQEHGLCTLTAYTNRSKEREEYYLNMAADTGFYGVIYTYAPRAVTSLNHLHEKVPLVLINDHNPDLKIELLELDSKKSGRLIAAHLLELGHRDIGYMTTPLSSIEVPRRRRLEGMQEEYERQGFDPAMIHVISGKREDQETITGNKHYDTGYGLTRKYFKKREELLYKKKEDSEAAQILKEKKKVEKIEKIKQEDISSKHAIENKEDVKETGLENITAFVGTNDFVAIGIMDAITSLGYRIPEDFSVCGFDNTLVASFSGISLTTIDHCIGEKGAYAVSMIMNQKNRMEQKDGKREKKRPIMRLEYEPQLIVRHSTGRR</sequence>
<dbReference type="CDD" id="cd01392">
    <property type="entry name" value="HTH_LacI"/>
    <property type="match status" value="1"/>
</dbReference>
<evidence type="ECO:0000313" key="6">
    <source>
        <dbReference type="Proteomes" id="UP000095390"/>
    </source>
</evidence>
<dbReference type="AlphaFoldDB" id="A0A173SPZ3"/>
<evidence type="ECO:0000313" key="5">
    <source>
        <dbReference type="EMBL" id="CUM92046.1"/>
    </source>
</evidence>
<dbReference type="PROSITE" id="PS50932">
    <property type="entry name" value="HTH_LACI_2"/>
    <property type="match status" value="1"/>
</dbReference>
<dbReference type="PANTHER" id="PTHR30146:SF109">
    <property type="entry name" value="HTH-TYPE TRANSCRIPTIONAL REGULATOR GALS"/>
    <property type="match status" value="1"/>
</dbReference>